<feature type="compositionally biased region" description="Polar residues" evidence="10">
    <location>
        <begin position="413"/>
        <end position="427"/>
    </location>
</feature>
<dbReference type="Proteomes" id="UP000813462">
    <property type="component" value="Unassembled WGS sequence"/>
</dbReference>
<dbReference type="EMBL" id="JAEACU010000012">
    <property type="protein sequence ID" value="KAH7512064.1"/>
    <property type="molecule type" value="Genomic_DNA"/>
</dbReference>
<dbReference type="SMART" id="SM00517">
    <property type="entry name" value="PolyA"/>
    <property type="match status" value="1"/>
</dbReference>
<dbReference type="FunFam" id="3.30.70.330:FF:000500">
    <property type="entry name" value="Polyadenylate-binding protein"/>
    <property type="match status" value="1"/>
</dbReference>
<evidence type="ECO:0000256" key="1">
    <source>
        <dbReference type="ARBA" id="ARBA00004123"/>
    </source>
</evidence>
<dbReference type="FunFam" id="1.10.1900.10:FF:000004">
    <property type="entry name" value="Polyadenylate-binding protein"/>
    <property type="match status" value="1"/>
</dbReference>
<dbReference type="Gene3D" id="1.10.1900.10">
    <property type="entry name" value="c-terminal domain of poly(a) binding protein"/>
    <property type="match status" value="1"/>
</dbReference>
<organism evidence="13 14">
    <name type="scientific">Ziziphus jujuba var. spinosa</name>
    <dbReference type="NCBI Taxonomy" id="714518"/>
    <lineage>
        <taxon>Eukaryota</taxon>
        <taxon>Viridiplantae</taxon>
        <taxon>Streptophyta</taxon>
        <taxon>Embryophyta</taxon>
        <taxon>Tracheophyta</taxon>
        <taxon>Spermatophyta</taxon>
        <taxon>Magnoliopsida</taxon>
        <taxon>eudicotyledons</taxon>
        <taxon>Gunneridae</taxon>
        <taxon>Pentapetalae</taxon>
        <taxon>rosids</taxon>
        <taxon>fabids</taxon>
        <taxon>Rosales</taxon>
        <taxon>Rhamnaceae</taxon>
        <taxon>Paliureae</taxon>
        <taxon>Ziziphus</taxon>
    </lineage>
</organism>
<dbReference type="InterPro" id="IPR000504">
    <property type="entry name" value="RRM_dom"/>
</dbReference>
<dbReference type="Pfam" id="PF00658">
    <property type="entry name" value="MLLE"/>
    <property type="match status" value="1"/>
</dbReference>
<dbReference type="GO" id="GO:0005634">
    <property type="term" value="C:nucleus"/>
    <property type="evidence" value="ECO:0007669"/>
    <property type="project" value="UniProtKB-SubCell"/>
</dbReference>
<evidence type="ECO:0000256" key="2">
    <source>
        <dbReference type="ARBA" id="ARBA00004496"/>
    </source>
</evidence>
<comment type="subcellular location">
    <subcellularLocation>
        <location evidence="2">Cytoplasm</location>
    </subcellularLocation>
    <subcellularLocation>
        <location evidence="1">Nucleus</location>
    </subcellularLocation>
</comment>
<dbReference type="FunFam" id="3.30.70.330:FF:000003">
    <property type="entry name" value="Polyadenylate-binding protein"/>
    <property type="match status" value="1"/>
</dbReference>
<comment type="function">
    <text evidence="8">Binds the poly(A) tail of mRNA. Appears to be an important mediator of the multiple roles of the poly(A) tail in mRNA biogenesis, stability and translation.</text>
</comment>
<dbReference type="SMART" id="SM00360">
    <property type="entry name" value="RRM"/>
    <property type="match status" value="4"/>
</dbReference>
<dbReference type="GO" id="GO:0003723">
    <property type="term" value="F:RNA binding"/>
    <property type="evidence" value="ECO:0007669"/>
    <property type="project" value="UniProtKB-UniRule"/>
</dbReference>
<gene>
    <name evidence="13" type="ORF">FEM48_Zijuj12G0050800</name>
</gene>
<dbReference type="InterPro" id="IPR036053">
    <property type="entry name" value="PABP-dom"/>
</dbReference>
<protein>
    <recommendedName>
        <fullName evidence="15">Polyadenylate-binding protein</fullName>
    </recommendedName>
</protein>
<feature type="domain" description="RRM" evidence="11">
    <location>
        <begin position="12"/>
        <end position="90"/>
    </location>
</feature>
<keyword evidence="7" id="KW-0539">Nucleus</keyword>
<feature type="domain" description="RRM" evidence="11">
    <location>
        <begin position="100"/>
        <end position="172"/>
    </location>
</feature>
<accession>A0A978UBC1</accession>
<dbReference type="CDD" id="cd12379">
    <property type="entry name" value="RRM2_I_PABPs"/>
    <property type="match status" value="1"/>
</dbReference>
<dbReference type="AlphaFoldDB" id="A0A978UBC1"/>
<evidence type="ECO:0000313" key="13">
    <source>
        <dbReference type="EMBL" id="KAH7512064.1"/>
    </source>
</evidence>
<keyword evidence="4" id="KW-0963">Cytoplasm</keyword>
<keyword evidence="5" id="KW-0677">Repeat</keyword>
<name>A0A978UBC1_ZIZJJ</name>
<feature type="compositionally biased region" description="Polar residues" evidence="10">
    <location>
        <begin position="453"/>
        <end position="463"/>
    </location>
</feature>
<feature type="region of interest" description="Disordered" evidence="10">
    <location>
        <begin position="453"/>
        <end position="494"/>
    </location>
</feature>
<feature type="compositionally biased region" description="Polar residues" evidence="10">
    <location>
        <begin position="480"/>
        <end position="490"/>
    </location>
</feature>
<dbReference type="PROSITE" id="PS51309">
    <property type="entry name" value="PABC"/>
    <property type="match status" value="1"/>
</dbReference>
<dbReference type="InterPro" id="IPR035979">
    <property type="entry name" value="RBD_domain_sf"/>
</dbReference>
<dbReference type="GO" id="GO:0005737">
    <property type="term" value="C:cytoplasm"/>
    <property type="evidence" value="ECO:0007669"/>
    <property type="project" value="UniProtKB-SubCell"/>
</dbReference>
<evidence type="ECO:0000259" key="12">
    <source>
        <dbReference type="PROSITE" id="PS51309"/>
    </source>
</evidence>
<dbReference type="SUPFAM" id="SSF63570">
    <property type="entry name" value="PABC (PABP) domain"/>
    <property type="match status" value="1"/>
</dbReference>
<dbReference type="InterPro" id="IPR003954">
    <property type="entry name" value="RRM_euk-type"/>
</dbReference>
<evidence type="ECO:0000259" key="11">
    <source>
        <dbReference type="PROSITE" id="PS50102"/>
    </source>
</evidence>
<feature type="domain" description="PABC" evidence="12">
    <location>
        <begin position="496"/>
        <end position="573"/>
    </location>
</feature>
<evidence type="ECO:0000256" key="9">
    <source>
        <dbReference type="PROSITE-ProRule" id="PRU00176"/>
    </source>
</evidence>
<evidence type="ECO:0000256" key="10">
    <source>
        <dbReference type="SAM" id="MobiDB-lite"/>
    </source>
</evidence>
<dbReference type="InterPro" id="IPR045305">
    <property type="entry name" value="RRM2_I_PABPs"/>
</dbReference>
<evidence type="ECO:0000256" key="7">
    <source>
        <dbReference type="ARBA" id="ARBA00023242"/>
    </source>
</evidence>
<dbReference type="PROSITE" id="PS50102">
    <property type="entry name" value="RRM"/>
    <property type="match status" value="4"/>
</dbReference>
<keyword evidence="6 9" id="KW-0694">RNA-binding</keyword>
<evidence type="ECO:0000256" key="8">
    <source>
        <dbReference type="ARBA" id="ARBA00054110"/>
    </source>
</evidence>
<comment type="caution">
    <text evidence="13">The sequence shown here is derived from an EMBL/GenBank/DDBJ whole genome shotgun (WGS) entry which is preliminary data.</text>
</comment>
<dbReference type="SMART" id="SM00361">
    <property type="entry name" value="RRM_1"/>
    <property type="match status" value="2"/>
</dbReference>
<proteinExistence type="inferred from homology"/>
<dbReference type="SUPFAM" id="SSF54928">
    <property type="entry name" value="RNA-binding domain, RBD"/>
    <property type="match status" value="3"/>
</dbReference>
<evidence type="ECO:0008006" key="15">
    <source>
        <dbReference type="Google" id="ProtNLM"/>
    </source>
</evidence>
<evidence type="ECO:0000313" key="14">
    <source>
        <dbReference type="Proteomes" id="UP000813462"/>
    </source>
</evidence>
<reference evidence="13" key="1">
    <citation type="journal article" date="2021" name="Front. Plant Sci.">
        <title>Chromosome-Scale Genome Assembly for Chinese Sour Jujube and Insights Into Its Genome Evolution and Domestication Signature.</title>
        <authorList>
            <person name="Shen L.-Y."/>
            <person name="Luo H."/>
            <person name="Wang X.-L."/>
            <person name="Wang X.-M."/>
            <person name="Qiu X.-J."/>
            <person name="Liu H."/>
            <person name="Zhou S.-S."/>
            <person name="Jia K.-H."/>
            <person name="Nie S."/>
            <person name="Bao Y.-T."/>
            <person name="Zhang R.-G."/>
            <person name="Yun Q.-Z."/>
            <person name="Chai Y.-H."/>
            <person name="Lu J.-Y."/>
            <person name="Li Y."/>
            <person name="Zhao S.-W."/>
            <person name="Mao J.-F."/>
            <person name="Jia S.-G."/>
            <person name="Mao Y.-M."/>
        </authorList>
    </citation>
    <scope>NUCLEOTIDE SEQUENCE</scope>
    <source>
        <strain evidence="13">AT0</strain>
        <tissue evidence="13">Leaf</tissue>
    </source>
</reference>
<evidence type="ECO:0000256" key="3">
    <source>
        <dbReference type="ARBA" id="ARBA00008557"/>
    </source>
</evidence>
<evidence type="ECO:0000256" key="4">
    <source>
        <dbReference type="ARBA" id="ARBA00022490"/>
    </source>
</evidence>
<feature type="region of interest" description="Disordered" evidence="10">
    <location>
        <begin position="403"/>
        <end position="429"/>
    </location>
</feature>
<evidence type="ECO:0000256" key="6">
    <source>
        <dbReference type="ARBA" id="ARBA00022884"/>
    </source>
</evidence>
<dbReference type="InterPro" id="IPR012677">
    <property type="entry name" value="Nucleotide-bd_a/b_plait_sf"/>
</dbReference>
<feature type="domain" description="RRM" evidence="11">
    <location>
        <begin position="259"/>
        <end position="335"/>
    </location>
</feature>
<comment type="similarity">
    <text evidence="3">Belongs to the polyadenylate-binding protein type-1 family.</text>
</comment>
<dbReference type="Pfam" id="PF00076">
    <property type="entry name" value="RRM_1"/>
    <property type="match status" value="4"/>
</dbReference>
<feature type="domain" description="RRM" evidence="11">
    <location>
        <begin position="191"/>
        <end position="268"/>
    </location>
</feature>
<dbReference type="InterPro" id="IPR002004">
    <property type="entry name" value="PABP_HYD_C"/>
</dbReference>
<dbReference type="PANTHER" id="PTHR24012">
    <property type="entry name" value="RNA BINDING PROTEIN"/>
    <property type="match status" value="1"/>
</dbReference>
<evidence type="ECO:0000256" key="5">
    <source>
        <dbReference type="ARBA" id="ARBA00022737"/>
    </source>
</evidence>
<dbReference type="FunFam" id="3.30.70.330:FF:000782">
    <property type="entry name" value="Polyadenylate-binding protein"/>
    <property type="match status" value="1"/>
</dbReference>
<dbReference type="Gene3D" id="3.30.70.330">
    <property type="match status" value="4"/>
</dbReference>
<sequence length="593" mass="65120">MAVSQTVAAAPASLYVGDLHPEITDGQLFDAFSEFKSLASVRVCRDSASGRSLCYGYVNFISPQEAIQAIETKNHTSLNGKPIRVTWSRRDPDARRSGVGNVFIKNLSASIDNVGLQDMFKKFGNILSCKVVISEDGKSKGYGFVQFESEESANAAIDKLNGSTIGEKQIYVGNFVRRSDRILPDPDAKYTNLYVKNLDPDVREELLWEKFSEFGKIVSLAIARDENGSSRGFGFVNFDNPDDARRALETMNGSYLGSNALYVARAQKKAERTQILRHNKCGTITSAKLMRDERGISRGFGFVCFSTSEEAYKAVNTFHGFMFHKKPLYVSIAQRKDERQAQLQIQYAQRMAGIAGPSTTVIPGAYSPFFYPGPSSVVSQGSPRPGLMYQPLGLRSWRANSFAPPTRPGFQPSPVSIPNTPRQQTRPNRGRMNGHMLPYIPHLQQPIHSITSTKESTNHQRTGQAKYVPNSRHRELSKGSGVSSTASNSVGAGPQGSEMLSSLLAAASPEQQKQILGERLYPLVLKQKPDLAAKITGMLLEMDNSELLLLLESPESLTGKVEEAVQVLKISKTKVPGQDALHPSYLSAEVAVN</sequence>